<dbReference type="Proteomes" id="UP000198287">
    <property type="component" value="Unassembled WGS sequence"/>
</dbReference>
<keyword evidence="3" id="KW-1185">Reference proteome</keyword>
<sequence length="613" mass="68867">MTRLSKPSMVKLNIRDYAYHFPLRLYAKLAYISLLYRVDRCIRVIPKSESSDIHMINTNGNCINIYSRENCVGQFIRVQTSRFSEHVRNMAGHRWEDDILVDHEKMIVGSIGPCLEKCDPQNWVGMRKDIPTNVTLYSNVGYNGTEYTYSIPGMQCITIPLLIASIKISGTATTTCVELHGDPSCGGNSVQLRPGYPQLYFLWGWGFHRGQDVATLTQSISLCGYSCPAVTTKPTHKTMTPTTKTTVLEEPVTNQSKFHVHENVNDSQGEEQTLHLPVWAILLIILGILSIMGLAGFAGVYFFPRYRNEHLPSYEVALLYRVDRCIRVIPKSESSDIHMINTNGNCINIYSRENCVGQFIRVQTSRFSEHVRNMAGHRWEDDILVDHEKMIVGSIGPCLEKCDPQNWVGMRKDIPTNVTLYSNVGYNGTEYTYSIPGMQCITIPLLIASIKISGTATTTCVELHGDPSCGGNSVQLRPGYPQLYFLWGWGFHRGQDVATLTQSISLCGYSCPAVTTKPTHKTMTPTTKTTVLEEPVTNQSKFHVHENVNDSQGEEQTLHLPVWAILLIILGILSIMGLAGFAGVYFFPRYRNEHLPSYEVGRAVIYKSQSENL</sequence>
<keyword evidence="1" id="KW-0472">Membrane</keyword>
<reference evidence="2 3" key="1">
    <citation type="submission" date="2015-12" db="EMBL/GenBank/DDBJ databases">
        <title>The genome of Folsomia candida.</title>
        <authorList>
            <person name="Faddeeva A."/>
            <person name="Derks M.F."/>
            <person name="Anvar Y."/>
            <person name="Smit S."/>
            <person name="Van Straalen N."/>
            <person name="Roelofs D."/>
        </authorList>
    </citation>
    <scope>NUCLEOTIDE SEQUENCE [LARGE SCALE GENOMIC DNA]</scope>
    <source>
        <strain evidence="2 3">VU population</strain>
        <tissue evidence="2">Whole body</tissue>
    </source>
</reference>
<keyword evidence="1" id="KW-1133">Transmembrane helix</keyword>
<name>A0A226DJR5_FOLCA</name>
<evidence type="ECO:0000256" key="1">
    <source>
        <dbReference type="SAM" id="Phobius"/>
    </source>
</evidence>
<gene>
    <name evidence="2" type="ORF">Fcan01_19901</name>
</gene>
<comment type="caution">
    <text evidence="2">The sequence shown here is derived from an EMBL/GenBank/DDBJ whole genome shotgun (WGS) entry which is preliminary data.</text>
</comment>
<feature type="transmembrane region" description="Helical" evidence="1">
    <location>
        <begin position="562"/>
        <end position="587"/>
    </location>
</feature>
<keyword evidence="1" id="KW-0812">Transmembrane</keyword>
<evidence type="ECO:0000313" key="2">
    <source>
        <dbReference type="EMBL" id="OXA45084.1"/>
    </source>
</evidence>
<accession>A0A226DJR5</accession>
<organism evidence="2 3">
    <name type="scientific">Folsomia candida</name>
    <name type="common">Springtail</name>
    <dbReference type="NCBI Taxonomy" id="158441"/>
    <lineage>
        <taxon>Eukaryota</taxon>
        <taxon>Metazoa</taxon>
        <taxon>Ecdysozoa</taxon>
        <taxon>Arthropoda</taxon>
        <taxon>Hexapoda</taxon>
        <taxon>Collembola</taxon>
        <taxon>Entomobryomorpha</taxon>
        <taxon>Isotomoidea</taxon>
        <taxon>Isotomidae</taxon>
        <taxon>Proisotominae</taxon>
        <taxon>Folsomia</taxon>
    </lineage>
</organism>
<proteinExistence type="predicted"/>
<protein>
    <submittedName>
        <fullName evidence="2">Uncharacterized protein</fullName>
    </submittedName>
</protein>
<feature type="transmembrane region" description="Helical" evidence="1">
    <location>
        <begin position="278"/>
        <end position="303"/>
    </location>
</feature>
<evidence type="ECO:0000313" key="3">
    <source>
        <dbReference type="Proteomes" id="UP000198287"/>
    </source>
</evidence>
<dbReference type="EMBL" id="LNIX01000018">
    <property type="protein sequence ID" value="OXA45084.1"/>
    <property type="molecule type" value="Genomic_DNA"/>
</dbReference>
<dbReference type="AlphaFoldDB" id="A0A226DJR5"/>